<evidence type="ECO:0000256" key="1">
    <source>
        <dbReference type="SAM" id="MobiDB-lite"/>
    </source>
</evidence>
<sequence length="122" mass="12758">MAAVLAAGLLSGCAAPAPASPSSSSSSPSAQNSPSPTPPEALCTRLVVHWAREILGSGTYGDYQSMGLSNGQYEILRSVVDEARVEHKRREADAADELIRREARTGCAAWYRSGGPGAGAWR</sequence>
<feature type="region of interest" description="Disordered" evidence="1">
    <location>
        <begin position="14"/>
        <end position="40"/>
    </location>
</feature>
<evidence type="ECO:0000256" key="2">
    <source>
        <dbReference type="SAM" id="SignalP"/>
    </source>
</evidence>
<accession>A0ABX3LMS7</accession>
<keyword evidence="2" id="KW-0732">Signal</keyword>
<organism evidence="3 4">
    <name type="scientific">Streptomyces antibioticus</name>
    <dbReference type="NCBI Taxonomy" id="1890"/>
    <lineage>
        <taxon>Bacteria</taxon>
        <taxon>Bacillati</taxon>
        <taxon>Actinomycetota</taxon>
        <taxon>Actinomycetes</taxon>
        <taxon>Kitasatosporales</taxon>
        <taxon>Streptomycetaceae</taxon>
        <taxon>Streptomyces</taxon>
    </lineage>
</organism>
<evidence type="ECO:0000313" key="3">
    <source>
        <dbReference type="EMBL" id="OOQ52773.1"/>
    </source>
</evidence>
<feature type="compositionally biased region" description="Low complexity" evidence="1">
    <location>
        <begin position="14"/>
        <end position="34"/>
    </location>
</feature>
<protein>
    <recommendedName>
        <fullName evidence="5">Lipoprotein</fullName>
    </recommendedName>
</protein>
<reference evidence="3 4" key="1">
    <citation type="submission" date="2015-07" db="EMBL/GenBank/DDBJ databases">
        <title>Draft Genome Sequence of Streptomyces antibioticus, IMRU 3720 reveals insights in the evolution of actinomycin biosynthetic gene clusters in Streptomyces.</title>
        <authorList>
            <person name="Crnovcic I."/>
            <person name="Ruckert C."/>
            <person name="Kalinowksi J."/>
            <person name="Keller U."/>
        </authorList>
    </citation>
    <scope>NUCLEOTIDE SEQUENCE [LARGE SCALE GENOMIC DNA]</scope>
    <source>
        <strain evidence="3 4">DSM 41481</strain>
    </source>
</reference>
<feature type="signal peptide" evidence="2">
    <location>
        <begin position="1"/>
        <end position="19"/>
    </location>
</feature>
<gene>
    <name evidence="3" type="ORF">AFM16_10400</name>
</gene>
<proteinExistence type="predicted"/>
<keyword evidence="4" id="KW-1185">Reference proteome</keyword>
<name>A0ABX3LMS7_STRAT</name>
<evidence type="ECO:0008006" key="5">
    <source>
        <dbReference type="Google" id="ProtNLM"/>
    </source>
</evidence>
<dbReference type="Proteomes" id="UP000190306">
    <property type="component" value="Chromosome"/>
</dbReference>
<evidence type="ECO:0000313" key="4">
    <source>
        <dbReference type="Proteomes" id="UP000190306"/>
    </source>
</evidence>
<comment type="caution">
    <text evidence="3">The sequence shown here is derived from an EMBL/GenBank/DDBJ whole genome shotgun (WGS) entry which is preliminary data.</text>
</comment>
<dbReference type="EMBL" id="LHQL01000007">
    <property type="protein sequence ID" value="OOQ52773.1"/>
    <property type="molecule type" value="Genomic_DNA"/>
</dbReference>
<feature type="chain" id="PRO_5045775842" description="Lipoprotein" evidence="2">
    <location>
        <begin position="20"/>
        <end position="122"/>
    </location>
</feature>